<accession>A0A367ZJN2</accession>
<evidence type="ECO:0000256" key="1">
    <source>
        <dbReference type="SAM" id="MobiDB-lite"/>
    </source>
</evidence>
<gene>
    <name evidence="2" type="ORF">OZSIB_1617</name>
</gene>
<organism evidence="2 3">
    <name type="scientific">Candidatus Ozemobacter sibiricus</name>
    <dbReference type="NCBI Taxonomy" id="2268124"/>
    <lineage>
        <taxon>Bacteria</taxon>
        <taxon>Candidatus Ozemobacteria</taxon>
        <taxon>Candidatus Ozemobacterales</taxon>
        <taxon>Candidatus Ozemobacteraceae</taxon>
        <taxon>Candidatus Ozemobacter</taxon>
    </lineage>
</organism>
<protein>
    <submittedName>
        <fullName evidence="2">Uncharacterized protein</fullName>
    </submittedName>
</protein>
<dbReference type="AlphaFoldDB" id="A0A367ZJN2"/>
<dbReference type="EMBL" id="QOQW01000025">
    <property type="protein sequence ID" value="RCK78240.1"/>
    <property type="molecule type" value="Genomic_DNA"/>
</dbReference>
<dbReference type="Proteomes" id="UP000252355">
    <property type="component" value="Unassembled WGS sequence"/>
</dbReference>
<reference evidence="2 3" key="1">
    <citation type="submission" date="2018-05" db="EMBL/GenBank/DDBJ databases">
        <title>A metagenomic window into the 2 km-deep terrestrial subsurface aquifer revealed taxonomically and functionally diverse microbial community comprising novel uncultured bacterial lineages.</title>
        <authorList>
            <person name="Kadnikov V.V."/>
            <person name="Mardanov A.V."/>
            <person name="Beletsky A.V."/>
            <person name="Banks D."/>
            <person name="Pimenov N.V."/>
            <person name="Frank Y.A."/>
            <person name="Karnachuk O.V."/>
            <person name="Ravin N.V."/>
        </authorList>
    </citation>
    <scope>NUCLEOTIDE SEQUENCE [LARGE SCALE GENOMIC DNA]</scope>
    <source>
        <strain evidence="2">BY5</strain>
    </source>
</reference>
<sequence>MADTVLREAELQQAAREQAAWHRVKRRLSQVVLYPEAQRLLRAVEAENQTPNERRPDRPHERAPGHRQPRGGRREDRTGERTAHQISNLINLALAAQSPEDIAAYLDHQSRRDRLQEFYRPLVQMFQDWRTGLVTQAEQEVRAVLGTKEQPAKTLLSLSRSRFLLDLFLEFCQHLRAHHAYLIATQGGH</sequence>
<comment type="caution">
    <text evidence="2">The sequence shown here is derived from an EMBL/GenBank/DDBJ whole genome shotgun (WGS) entry which is preliminary data.</text>
</comment>
<name>A0A367ZJN2_9BACT</name>
<evidence type="ECO:0000313" key="2">
    <source>
        <dbReference type="EMBL" id="RCK78240.1"/>
    </source>
</evidence>
<proteinExistence type="predicted"/>
<evidence type="ECO:0000313" key="3">
    <source>
        <dbReference type="Proteomes" id="UP000252355"/>
    </source>
</evidence>
<feature type="compositionally biased region" description="Basic and acidic residues" evidence="1">
    <location>
        <begin position="72"/>
        <end position="81"/>
    </location>
</feature>
<feature type="region of interest" description="Disordered" evidence="1">
    <location>
        <begin position="43"/>
        <end position="81"/>
    </location>
</feature>
<feature type="compositionally biased region" description="Basic and acidic residues" evidence="1">
    <location>
        <begin position="52"/>
        <end position="64"/>
    </location>
</feature>